<protein>
    <submittedName>
        <fullName evidence="2">N-acetylneuraminate synthase family protein</fullName>
    </submittedName>
</protein>
<dbReference type="KEGG" id="mmab:HQ865_17520"/>
<dbReference type="AlphaFoldDB" id="A0A7D4QV29"/>
<feature type="domain" description="PseI/NeuA/B-like" evidence="1">
    <location>
        <begin position="45"/>
        <end position="264"/>
    </location>
</feature>
<evidence type="ECO:0000313" key="3">
    <source>
        <dbReference type="Proteomes" id="UP000505355"/>
    </source>
</evidence>
<dbReference type="InterPro" id="IPR051690">
    <property type="entry name" value="PseI-like"/>
</dbReference>
<name>A0A7D4QV29_9SPHI</name>
<dbReference type="Gene3D" id="3.90.1210.10">
    <property type="entry name" value="Antifreeze-like/N-acetylneuraminic acid synthase C-terminal domain"/>
    <property type="match status" value="1"/>
</dbReference>
<sequence>MHNSKIFDDLFVLEMTNNHLGNLERGINIVKEFGRVVRFNNVRAAIKLQFRDVDTFIHKDFRDRKDIRYIRRTQETQLSHDEYAILVKAIIENGCIPMATPFDEHSVDVCCEFNMPIIKVASADSNDWFLLEKIAKTKKPVIISVAGASLKDMDDMVKFFTNRNIPIALNHCVAAYPTQLHEMELNQINYLQNRYPDLPIGLSTHESNDKDDYLLSMYAAVAKGVKLFERHIDINSDGLTISPYSFLPQQVDNWFKAFNTAKEICGVSAESRKMPMKKEIDFLDNYIRGVYAKKDLPEGHVVTYDRLNEDFYLAFPLQKGQLSCRELMNGEKLLQDITKDEPIKIDHIDGPYSQIEELKQVIYQRGL</sequence>
<evidence type="ECO:0000313" key="2">
    <source>
        <dbReference type="EMBL" id="QKJ31489.1"/>
    </source>
</evidence>
<proteinExistence type="predicted"/>
<dbReference type="SUPFAM" id="SSF51569">
    <property type="entry name" value="Aldolase"/>
    <property type="match status" value="1"/>
</dbReference>
<dbReference type="Pfam" id="PF03102">
    <property type="entry name" value="NeuB"/>
    <property type="match status" value="1"/>
</dbReference>
<accession>A0A7D4QV29</accession>
<dbReference type="PANTHER" id="PTHR42966">
    <property type="entry name" value="N-ACETYLNEURAMINATE SYNTHASE"/>
    <property type="match status" value="1"/>
</dbReference>
<dbReference type="PANTHER" id="PTHR42966:SF1">
    <property type="entry name" value="SIALIC ACID SYNTHASE"/>
    <property type="match status" value="1"/>
</dbReference>
<dbReference type="InterPro" id="IPR013132">
    <property type="entry name" value="PseI/NeuA/B-like_N"/>
</dbReference>
<dbReference type="GO" id="GO:0016051">
    <property type="term" value="P:carbohydrate biosynthetic process"/>
    <property type="evidence" value="ECO:0007669"/>
    <property type="project" value="InterPro"/>
</dbReference>
<organism evidence="2 3">
    <name type="scientific">Mucilaginibacter mali</name>
    <dbReference type="NCBI Taxonomy" id="2740462"/>
    <lineage>
        <taxon>Bacteria</taxon>
        <taxon>Pseudomonadati</taxon>
        <taxon>Bacteroidota</taxon>
        <taxon>Sphingobacteriia</taxon>
        <taxon>Sphingobacteriales</taxon>
        <taxon>Sphingobacteriaceae</taxon>
        <taxon>Mucilaginibacter</taxon>
    </lineage>
</organism>
<keyword evidence="3" id="KW-1185">Reference proteome</keyword>
<dbReference type="GO" id="GO:0047444">
    <property type="term" value="F:N-acylneuraminate-9-phosphate synthase activity"/>
    <property type="evidence" value="ECO:0007669"/>
    <property type="project" value="TreeGrafter"/>
</dbReference>
<gene>
    <name evidence="2" type="ORF">HQ865_17520</name>
</gene>
<reference evidence="2 3" key="1">
    <citation type="submission" date="2020-05" db="EMBL/GenBank/DDBJ databases">
        <title>Mucilaginibacter mali sp. nov.</title>
        <authorList>
            <person name="Kim H.S."/>
            <person name="Lee K.C."/>
            <person name="Suh M.K."/>
            <person name="Kim J.-S."/>
            <person name="Han K.-I."/>
            <person name="Eom M.K."/>
            <person name="Shin Y.K."/>
            <person name="Lee J.-S."/>
        </authorList>
    </citation>
    <scope>NUCLEOTIDE SEQUENCE [LARGE SCALE GENOMIC DNA]</scope>
    <source>
        <strain evidence="2 3">G2-14</strain>
    </source>
</reference>
<dbReference type="Gene3D" id="3.20.20.70">
    <property type="entry name" value="Aldolase class I"/>
    <property type="match status" value="1"/>
</dbReference>
<dbReference type="InterPro" id="IPR013785">
    <property type="entry name" value="Aldolase_TIM"/>
</dbReference>
<evidence type="ECO:0000259" key="1">
    <source>
        <dbReference type="Pfam" id="PF03102"/>
    </source>
</evidence>
<dbReference type="EMBL" id="CP054139">
    <property type="protein sequence ID" value="QKJ31489.1"/>
    <property type="molecule type" value="Genomic_DNA"/>
</dbReference>
<dbReference type="Proteomes" id="UP000505355">
    <property type="component" value="Chromosome"/>
</dbReference>